<dbReference type="GO" id="GO:0016491">
    <property type="term" value="F:oxidoreductase activity"/>
    <property type="evidence" value="ECO:0007669"/>
    <property type="project" value="UniProtKB-KW"/>
</dbReference>
<reference evidence="3" key="1">
    <citation type="submission" date="2020-11" db="EMBL/GenBank/DDBJ databases">
        <authorList>
            <person name="Tran Van P."/>
        </authorList>
    </citation>
    <scope>NUCLEOTIDE SEQUENCE</scope>
</reference>
<dbReference type="NCBIfam" id="NF005559">
    <property type="entry name" value="PRK07231.1"/>
    <property type="match status" value="1"/>
</dbReference>
<dbReference type="InterPro" id="IPR036291">
    <property type="entry name" value="NAD(P)-bd_dom_sf"/>
</dbReference>
<keyword evidence="1" id="KW-0560">Oxidoreductase</keyword>
<dbReference type="AlphaFoldDB" id="A0A7R9L9K7"/>
<dbReference type="PANTHER" id="PTHR43975:SF2">
    <property type="entry name" value="EG:BACR7A4.14 PROTEIN-RELATED"/>
    <property type="match status" value="1"/>
</dbReference>
<dbReference type="Gene3D" id="3.40.50.720">
    <property type="entry name" value="NAD(P)-binding Rossmann-like Domain"/>
    <property type="match status" value="1"/>
</dbReference>
<dbReference type="InterPro" id="IPR020904">
    <property type="entry name" value="Sc_DH/Rdtase_CS"/>
</dbReference>
<feature type="signal peptide" evidence="2">
    <location>
        <begin position="1"/>
        <end position="17"/>
    </location>
</feature>
<name>A0A7R9L9K7_9ACAR</name>
<evidence type="ECO:0000256" key="1">
    <source>
        <dbReference type="ARBA" id="ARBA00023002"/>
    </source>
</evidence>
<dbReference type="EMBL" id="OC874444">
    <property type="protein sequence ID" value="CAD7637603.1"/>
    <property type="molecule type" value="Genomic_DNA"/>
</dbReference>
<evidence type="ECO:0000256" key="2">
    <source>
        <dbReference type="SAM" id="SignalP"/>
    </source>
</evidence>
<keyword evidence="2" id="KW-0732">Signal</keyword>
<keyword evidence="4" id="KW-1185">Reference proteome</keyword>
<dbReference type="FunFam" id="3.40.50.720:FF:000084">
    <property type="entry name" value="Short-chain dehydrogenase reductase"/>
    <property type="match status" value="1"/>
</dbReference>
<evidence type="ECO:0000313" key="3">
    <source>
        <dbReference type="EMBL" id="CAD7637603.1"/>
    </source>
</evidence>
<dbReference type="PRINTS" id="PR00081">
    <property type="entry name" value="GDHRDH"/>
</dbReference>
<sequence>MKSIVFLALILAAVVNAIHQNDLADYETVKNSRNFTGKVVLVTGSSSGIGEGIVKLFAYLGAKVVVTGRNVSRIHTVAQEAQQLSPLKLKPLEVSSDLTKAGGVERLISETIKAYGRLDVLVNDAGQYPQSDVHDKNLLDEWDQVFNIDVKAVVHMVHEAVPYLERTNGTVIDISSIGGLHPSVPFLAYSSAKAAVIMMTEVLALELGPKGVRVNAISPGTTNAPKIGLPVQELTAKYAPLRRVGQPLDIAKAAVFLASTDAQYITGHNLVVDGGQGYNIPNTYDGF</sequence>
<dbReference type="PRINTS" id="PR00080">
    <property type="entry name" value="SDRFAMILY"/>
</dbReference>
<dbReference type="SUPFAM" id="SSF51735">
    <property type="entry name" value="NAD(P)-binding Rossmann-fold domains"/>
    <property type="match status" value="1"/>
</dbReference>
<protein>
    <submittedName>
        <fullName evidence="3">Uncharacterized protein</fullName>
    </submittedName>
</protein>
<dbReference type="PANTHER" id="PTHR43975">
    <property type="entry name" value="ZGC:101858"/>
    <property type="match status" value="1"/>
</dbReference>
<proteinExistence type="predicted"/>
<accession>A0A7R9L9K7</accession>
<dbReference type="Proteomes" id="UP000759131">
    <property type="component" value="Unassembled WGS sequence"/>
</dbReference>
<gene>
    <name evidence="3" type="ORF">OSB1V03_LOCUS17050</name>
</gene>
<evidence type="ECO:0000313" key="4">
    <source>
        <dbReference type="Proteomes" id="UP000759131"/>
    </source>
</evidence>
<organism evidence="3">
    <name type="scientific">Medioppia subpectinata</name>
    <dbReference type="NCBI Taxonomy" id="1979941"/>
    <lineage>
        <taxon>Eukaryota</taxon>
        <taxon>Metazoa</taxon>
        <taxon>Ecdysozoa</taxon>
        <taxon>Arthropoda</taxon>
        <taxon>Chelicerata</taxon>
        <taxon>Arachnida</taxon>
        <taxon>Acari</taxon>
        <taxon>Acariformes</taxon>
        <taxon>Sarcoptiformes</taxon>
        <taxon>Oribatida</taxon>
        <taxon>Brachypylina</taxon>
        <taxon>Oppioidea</taxon>
        <taxon>Oppiidae</taxon>
        <taxon>Medioppia</taxon>
    </lineage>
</organism>
<dbReference type="OrthoDB" id="5956217at2759"/>
<dbReference type="PROSITE" id="PS00061">
    <property type="entry name" value="ADH_SHORT"/>
    <property type="match status" value="1"/>
</dbReference>
<dbReference type="InterPro" id="IPR002347">
    <property type="entry name" value="SDR_fam"/>
</dbReference>
<feature type="chain" id="PRO_5036403455" evidence="2">
    <location>
        <begin position="18"/>
        <end position="287"/>
    </location>
</feature>
<dbReference type="Pfam" id="PF13561">
    <property type="entry name" value="adh_short_C2"/>
    <property type="match status" value="1"/>
</dbReference>
<dbReference type="EMBL" id="CAJPIZ010019869">
    <property type="protein sequence ID" value="CAG2117096.1"/>
    <property type="molecule type" value="Genomic_DNA"/>
</dbReference>